<dbReference type="FunFam" id="3.30.200.20:FF:000043">
    <property type="entry name" value="Wall-associated receptor kinase 2"/>
    <property type="match status" value="1"/>
</dbReference>
<keyword evidence="3 15" id="KW-0245">EGF-like domain</keyword>
<dbReference type="InterPro" id="IPR009030">
    <property type="entry name" value="Growth_fac_rcpt_cys_sf"/>
</dbReference>
<dbReference type="AlphaFoldDB" id="A0A2T7D8P5"/>
<dbReference type="InterPro" id="IPR001881">
    <property type="entry name" value="EGF-like_Ca-bd_dom"/>
</dbReference>
<evidence type="ECO:0000256" key="15">
    <source>
        <dbReference type="PROSITE-ProRule" id="PRU00076"/>
    </source>
</evidence>
<evidence type="ECO:0000313" key="21">
    <source>
        <dbReference type="Proteomes" id="UP000244336"/>
    </source>
</evidence>
<dbReference type="SMART" id="SM00179">
    <property type="entry name" value="EGF_CA"/>
    <property type="match status" value="1"/>
</dbReference>
<keyword evidence="8 16" id="KW-0547">Nucleotide-binding</keyword>
<dbReference type="InterPro" id="IPR017441">
    <property type="entry name" value="Protein_kinase_ATP_BS"/>
</dbReference>
<evidence type="ECO:0000256" key="2">
    <source>
        <dbReference type="ARBA" id="ARBA00022527"/>
    </source>
</evidence>
<organism evidence="20 21">
    <name type="scientific">Panicum hallii var. hallii</name>
    <dbReference type="NCBI Taxonomy" id="1504633"/>
    <lineage>
        <taxon>Eukaryota</taxon>
        <taxon>Viridiplantae</taxon>
        <taxon>Streptophyta</taxon>
        <taxon>Embryophyta</taxon>
        <taxon>Tracheophyta</taxon>
        <taxon>Spermatophyta</taxon>
        <taxon>Magnoliopsida</taxon>
        <taxon>Liliopsida</taxon>
        <taxon>Poales</taxon>
        <taxon>Poaceae</taxon>
        <taxon>PACMAD clade</taxon>
        <taxon>Panicoideae</taxon>
        <taxon>Panicodae</taxon>
        <taxon>Paniceae</taxon>
        <taxon>Panicinae</taxon>
        <taxon>Panicum</taxon>
        <taxon>Panicum sect. Panicum</taxon>
    </lineage>
</organism>
<evidence type="ECO:0000256" key="1">
    <source>
        <dbReference type="ARBA" id="ARBA00004479"/>
    </source>
</evidence>
<keyword evidence="12" id="KW-0472">Membrane</keyword>
<keyword evidence="9" id="KW-0418">Kinase</keyword>
<dbReference type="InterPro" id="IPR011009">
    <property type="entry name" value="Kinase-like_dom_sf"/>
</dbReference>
<evidence type="ECO:0000313" key="20">
    <source>
        <dbReference type="EMBL" id="PUZ51942.1"/>
    </source>
</evidence>
<evidence type="ECO:0000256" key="11">
    <source>
        <dbReference type="ARBA" id="ARBA00022989"/>
    </source>
</evidence>
<comment type="subcellular location">
    <subcellularLocation>
        <location evidence="1">Membrane</location>
        <topology evidence="1">Single-pass type I membrane protein</topology>
    </subcellularLocation>
</comment>
<dbReference type="InterPro" id="IPR045274">
    <property type="entry name" value="WAK-like"/>
</dbReference>
<keyword evidence="6 17" id="KW-0732">Signal</keyword>
<accession>A0A2T7D8P5</accession>
<keyword evidence="2" id="KW-0723">Serine/threonine-protein kinase</keyword>
<dbReference type="InterPro" id="IPR000152">
    <property type="entry name" value="EGF-type_Asp/Asn_hydroxyl_site"/>
</dbReference>
<dbReference type="GO" id="GO:0005886">
    <property type="term" value="C:plasma membrane"/>
    <property type="evidence" value="ECO:0007669"/>
    <property type="project" value="TreeGrafter"/>
</dbReference>
<dbReference type="FunFam" id="2.10.25.10:FF:001055">
    <property type="entry name" value="Wall-associated receptor kinase-like 8"/>
    <property type="match status" value="1"/>
</dbReference>
<evidence type="ECO:0000256" key="8">
    <source>
        <dbReference type="ARBA" id="ARBA00022741"/>
    </source>
</evidence>
<evidence type="ECO:0008006" key="22">
    <source>
        <dbReference type="Google" id="ProtNLM"/>
    </source>
</evidence>
<dbReference type="Gene3D" id="2.10.25.10">
    <property type="entry name" value="Laminin"/>
    <property type="match status" value="1"/>
</dbReference>
<evidence type="ECO:0000256" key="14">
    <source>
        <dbReference type="ARBA" id="ARBA00023180"/>
    </source>
</evidence>
<keyword evidence="4" id="KW-0808">Transferase</keyword>
<dbReference type="GO" id="GO:0030247">
    <property type="term" value="F:polysaccharide binding"/>
    <property type="evidence" value="ECO:0007669"/>
    <property type="project" value="InterPro"/>
</dbReference>
<evidence type="ECO:0000256" key="3">
    <source>
        <dbReference type="ARBA" id="ARBA00022536"/>
    </source>
</evidence>
<feature type="signal peptide" evidence="17">
    <location>
        <begin position="1"/>
        <end position="25"/>
    </location>
</feature>
<dbReference type="Gene3D" id="3.30.200.20">
    <property type="entry name" value="Phosphorylase Kinase, domain 1"/>
    <property type="match status" value="1"/>
</dbReference>
<dbReference type="Pfam" id="PF13947">
    <property type="entry name" value="GUB_WAK_bind"/>
    <property type="match status" value="1"/>
</dbReference>
<dbReference type="FunFam" id="1.10.510.10:FF:000084">
    <property type="entry name" value="Wall-associated receptor kinase 2"/>
    <property type="match status" value="1"/>
</dbReference>
<evidence type="ECO:0000259" key="18">
    <source>
        <dbReference type="PROSITE" id="PS50011"/>
    </source>
</evidence>
<protein>
    <recommendedName>
        <fullName evidence="22">Protein kinase domain-containing protein</fullName>
    </recommendedName>
</protein>
<keyword evidence="10 16" id="KW-0067">ATP-binding</keyword>
<keyword evidence="14" id="KW-0325">Glycoprotein</keyword>
<evidence type="ECO:0000256" key="7">
    <source>
        <dbReference type="ARBA" id="ARBA00022737"/>
    </source>
</evidence>
<dbReference type="PROSITE" id="PS50011">
    <property type="entry name" value="PROTEIN_KINASE_DOM"/>
    <property type="match status" value="1"/>
</dbReference>
<evidence type="ECO:0000256" key="12">
    <source>
        <dbReference type="ARBA" id="ARBA00023136"/>
    </source>
</evidence>
<evidence type="ECO:0000256" key="17">
    <source>
        <dbReference type="SAM" id="SignalP"/>
    </source>
</evidence>
<dbReference type="InterPro" id="IPR001245">
    <property type="entry name" value="Ser-Thr/Tyr_kinase_cat_dom"/>
</dbReference>
<dbReference type="PANTHER" id="PTHR27005:SF279">
    <property type="entry name" value="PROTEIN KINASE DOMAIN-CONTAINING PROTEIN"/>
    <property type="match status" value="1"/>
</dbReference>
<feature type="binding site" evidence="16">
    <location>
        <position position="460"/>
    </location>
    <ligand>
        <name>ATP</name>
        <dbReference type="ChEBI" id="CHEBI:30616"/>
    </ligand>
</feature>
<keyword evidence="11" id="KW-1133">Transmembrane helix</keyword>
<keyword evidence="13" id="KW-1015">Disulfide bond</keyword>
<evidence type="ECO:0000256" key="10">
    <source>
        <dbReference type="ARBA" id="ARBA00022840"/>
    </source>
</evidence>
<dbReference type="Pfam" id="PF07714">
    <property type="entry name" value="PK_Tyr_Ser-Thr"/>
    <property type="match status" value="1"/>
</dbReference>
<dbReference type="Gene3D" id="1.10.510.10">
    <property type="entry name" value="Transferase(Phosphotransferase) domain 1"/>
    <property type="match status" value="1"/>
</dbReference>
<evidence type="ECO:0000256" key="16">
    <source>
        <dbReference type="PROSITE-ProRule" id="PRU10141"/>
    </source>
</evidence>
<evidence type="ECO:0000259" key="19">
    <source>
        <dbReference type="PROSITE" id="PS50026"/>
    </source>
</evidence>
<gene>
    <name evidence="20" type="ORF">GQ55_6G231200</name>
</gene>
<dbReference type="SUPFAM" id="SSF57184">
    <property type="entry name" value="Growth factor receptor domain"/>
    <property type="match status" value="1"/>
</dbReference>
<feature type="domain" description="Protein kinase" evidence="18">
    <location>
        <begin position="431"/>
        <end position="713"/>
    </location>
</feature>
<dbReference type="PROSITE" id="PS00010">
    <property type="entry name" value="ASX_HYDROXYL"/>
    <property type="match status" value="1"/>
</dbReference>
<dbReference type="GO" id="GO:0004674">
    <property type="term" value="F:protein serine/threonine kinase activity"/>
    <property type="evidence" value="ECO:0007669"/>
    <property type="project" value="UniProtKB-KW"/>
</dbReference>
<dbReference type="PROSITE" id="PS01187">
    <property type="entry name" value="EGF_CA"/>
    <property type="match status" value="1"/>
</dbReference>
<keyword evidence="5" id="KW-0812">Transmembrane</keyword>
<evidence type="ECO:0000256" key="4">
    <source>
        <dbReference type="ARBA" id="ARBA00022679"/>
    </source>
</evidence>
<dbReference type="PROSITE" id="PS00108">
    <property type="entry name" value="PROTEIN_KINASE_ST"/>
    <property type="match status" value="1"/>
</dbReference>
<dbReference type="GO" id="GO:0005509">
    <property type="term" value="F:calcium ion binding"/>
    <property type="evidence" value="ECO:0007669"/>
    <property type="project" value="InterPro"/>
</dbReference>
<dbReference type="PROSITE" id="PS50026">
    <property type="entry name" value="EGF_3"/>
    <property type="match status" value="1"/>
</dbReference>
<dbReference type="EMBL" id="CM009754">
    <property type="protein sequence ID" value="PUZ51942.1"/>
    <property type="molecule type" value="Genomic_DNA"/>
</dbReference>
<feature type="chain" id="PRO_5015754548" description="Protein kinase domain-containing protein" evidence="17">
    <location>
        <begin position="26"/>
        <end position="756"/>
    </location>
</feature>
<reference evidence="20 21" key="1">
    <citation type="submission" date="2018-04" db="EMBL/GenBank/DDBJ databases">
        <title>WGS assembly of Panicum hallii var. hallii HAL2.</title>
        <authorList>
            <person name="Lovell J."/>
            <person name="Jenkins J."/>
            <person name="Lowry D."/>
            <person name="Mamidi S."/>
            <person name="Sreedasyam A."/>
            <person name="Weng X."/>
            <person name="Barry K."/>
            <person name="Bonette J."/>
            <person name="Campitelli B."/>
            <person name="Daum C."/>
            <person name="Gordon S."/>
            <person name="Gould B."/>
            <person name="Lipzen A."/>
            <person name="MacQueen A."/>
            <person name="Palacio-Mejia J."/>
            <person name="Plott C."/>
            <person name="Shakirov E."/>
            <person name="Shu S."/>
            <person name="Yoshinaga Y."/>
            <person name="Zane M."/>
            <person name="Rokhsar D."/>
            <person name="Grimwood J."/>
            <person name="Schmutz J."/>
            <person name="Juenger T."/>
        </authorList>
    </citation>
    <scope>NUCLEOTIDE SEQUENCE [LARGE SCALE GENOMIC DNA]</scope>
    <source>
        <strain evidence="21">cv. HAL2</strain>
    </source>
</reference>
<keyword evidence="21" id="KW-1185">Reference proteome</keyword>
<dbReference type="FunFam" id="2.10.25.10:FF:000628">
    <property type="entry name" value="Wall-associated receptor kinase 2"/>
    <property type="match status" value="1"/>
</dbReference>
<dbReference type="Proteomes" id="UP000244336">
    <property type="component" value="Chromosome 6"/>
</dbReference>
<dbReference type="GO" id="GO:0007166">
    <property type="term" value="P:cell surface receptor signaling pathway"/>
    <property type="evidence" value="ECO:0007669"/>
    <property type="project" value="InterPro"/>
</dbReference>
<dbReference type="InterPro" id="IPR025287">
    <property type="entry name" value="WAK_GUB"/>
</dbReference>
<comment type="caution">
    <text evidence="15">Lacks conserved residue(s) required for the propagation of feature annotation.</text>
</comment>
<dbReference type="SMART" id="SM00220">
    <property type="entry name" value="S_TKc"/>
    <property type="match status" value="1"/>
</dbReference>
<dbReference type="PANTHER" id="PTHR27005">
    <property type="entry name" value="WALL-ASSOCIATED RECEPTOR KINASE-LIKE 21"/>
    <property type="match status" value="1"/>
</dbReference>
<evidence type="ECO:0000256" key="6">
    <source>
        <dbReference type="ARBA" id="ARBA00022729"/>
    </source>
</evidence>
<evidence type="ECO:0000256" key="13">
    <source>
        <dbReference type="ARBA" id="ARBA00023157"/>
    </source>
</evidence>
<dbReference type="Gramene" id="PUZ51942">
    <property type="protein sequence ID" value="PUZ51942"/>
    <property type="gene ID" value="GQ55_6G231200"/>
</dbReference>
<dbReference type="InterPro" id="IPR008271">
    <property type="entry name" value="Ser/Thr_kinase_AS"/>
</dbReference>
<sequence length="756" mass="83441">MQARHRKMLLTLIIAVLVSAWPGAATPPRPSGAAPSCQRRCGDLAIPYPFGIGRGCYLYTGEGDTTFGLTCNLTADGTYKTFCYEVQVIGISLSRGQARVRGDIRSWCYNGSSMSMDENIIWWSDFTDSQFRLSDEDNRFTVIGCNSLAYVGSANTGSKYMTGCMATCPAAGRLENGSCSGMGCCQAAIPRGINTYEVQFDDRFTTSRTRGFSRCSYAALVEAAAFDFRTMYVTADDFMESTGGKVPLVLDWVVGKETCREAARNTTAYMCVSSNSECVDSRNGPGYLCNCSRGYDGNPYVHDGCQDVNECDATRFKYPCSVPGTCVNTPGGFVCSCADKTRGNAYSGTCEAQSSQLGVHLAVGISIGLVVLVVSMSCVYMIHQKRSLASVKQRYFRQHGGLLLFEEMKSKQGLSFTLFTKEELEEATDKFDERHVLGKGGNGTVYKGALKDKRLVAIKKCKVINERQEKEFGKEMLILSQVNHRNVVRLYGCCLEVEVPMLVYQFIPNGTLYQLIHGRPHGTRISLATRLKIAHETAEALAYLHSWASPPIIHGDVKSPNILIDEDHTAKVADFGASTLAPTDEAQFVTFVQGTYGYLDPEYMQTSKLTSKSDVYSFGVVLLELLTCRKAMNLQALEEEKNLSSHFLLALSESRLGEILDEQIKGEQSVELIEQVAELAKECLEMASDRRPSMREVAEELDRVRKLLQHPWGQQTPDEERKALLVGSPITRPEIELSNGYVSLTDSAYLGVRSPR</sequence>
<dbReference type="SMART" id="SM00181">
    <property type="entry name" value="EGF"/>
    <property type="match status" value="2"/>
</dbReference>
<name>A0A2T7D8P5_9POAL</name>
<dbReference type="CDD" id="cd00054">
    <property type="entry name" value="EGF_CA"/>
    <property type="match status" value="1"/>
</dbReference>
<dbReference type="OrthoDB" id="4062651at2759"/>
<dbReference type="SUPFAM" id="SSF56112">
    <property type="entry name" value="Protein kinase-like (PK-like)"/>
    <property type="match status" value="1"/>
</dbReference>
<dbReference type="GO" id="GO:0005524">
    <property type="term" value="F:ATP binding"/>
    <property type="evidence" value="ECO:0007669"/>
    <property type="project" value="UniProtKB-UniRule"/>
</dbReference>
<dbReference type="CDD" id="cd14066">
    <property type="entry name" value="STKc_IRAK"/>
    <property type="match status" value="1"/>
</dbReference>
<evidence type="ECO:0000256" key="5">
    <source>
        <dbReference type="ARBA" id="ARBA00022692"/>
    </source>
</evidence>
<keyword evidence="7" id="KW-0677">Repeat</keyword>
<dbReference type="STRING" id="1504633.A0A2T7D8P5"/>
<proteinExistence type="predicted"/>
<dbReference type="InterPro" id="IPR018097">
    <property type="entry name" value="EGF_Ca-bd_CS"/>
</dbReference>
<dbReference type="InterPro" id="IPR000719">
    <property type="entry name" value="Prot_kinase_dom"/>
</dbReference>
<feature type="domain" description="EGF-like" evidence="19">
    <location>
        <begin position="307"/>
        <end position="351"/>
    </location>
</feature>
<dbReference type="PROSITE" id="PS00107">
    <property type="entry name" value="PROTEIN_KINASE_ATP"/>
    <property type="match status" value="1"/>
</dbReference>
<dbReference type="InterPro" id="IPR000742">
    <property type="entry name" value="EGF"/>
</dbReference>
<evidence type="ECO:0000256" key="9">
    <source>
        <dbReference type="ARBA" id="ARBA00022777"/>
    </source>
</evidence>